<reference evidence="2 3" key="1">
    <citation type="submission" date="2016-07" db="EMBL/GenBank/DDBJ databases">
        <title>Pervasive Adenine N6-methylation of Active Genes in Fungi.</title>
        <authorList>
            <consortium name="DOE Joint Genome Institute"/>
            <person name="Mondo S.J."/>
            <person name="Dannebaum R.O."/>
            <person name="Kuo R.C."/>
            <person name="Labutti K."/>
            <person name="Haridas S."/>
            <person name="Kuo A."/>
            <person name="Salamov A."/>
            <person name="Ahrendt S.R."/>
            <person name="Lipzen A."/>
            <person name="Sullivan W."/>
            <person name="Andreopoulos W.B."/>
            <person name="Clum A."/>
            <person name="Lindquist E."/>
            <person name="Daum C."/>
            <person name="Ramamoorthy G.K."/>
            <person name="Gryganskyi A."/>
            <person name="Culley D."/>
            <person name="Magnuson J.K."/>
            <person name="James T.Y."/>
            <person name="O'Malley M.A."/>
            <person name="Stajich J.E."/>
            <person name="Spatafora J.W."/>
            <person name="Visel A."/>
            <person name="Grigoriev I.V."/>
        </authorList>
    </citation>
    <scope>NUCLEOTIDE SEQUENCE [LARGE SCALE GENOMIC DNA]</scope>
    <source>
        <strain evidence="2 3">NRRL 3116</strain>
    </source>
</reference>
<protein>
    <submittedName>
        <fullName evidence="2">p-loop containing nucleoside triphosphate hydrolase protein</fullName>
    </submittedName>
</protein>
<dbReference type="Gene3D" id="3.40.50.300">
    <property type="entry name" value="P-loop containing nucleotide triphosphate hydrolases"/>
    <property type="match status" value="1"/>
</dbReference>
<name>A0A1Y2GJG4_9FUNG</name>
<dbReference type="GO" id="GO:0005525">
    <property type="term" value="F:GTP binding"/>
    <property type="evidence" value="ECO:0007669"/>
    <property type="project" value="InterPro"/>
</dbReference>
<keyword evidence="2" id="KW-0378">Hydrolase</keyword>
<dbReference type="OrthoDB" id="8954335at2759"/>
<dbReference type="EMBL" id="MCFF01000025">
    <property type="protein sequence ID" value="ORZ12598.1"/>
    <property type="molecule type" value="Genomic_DNA"/>
</dbReference>
<comment type="caution">
    <text evidence="2">The sequence shown here is derived from an EMBL/GenBank/DDBJ whole genome shotgun (WGS) entry which is preliminary data.</text>
</comment>
<dbReference type="SUPFAM" id="SSF52540">
    <property type="entry name" value="P-loop containing nucleoside triphosphate hydrolases"/>
    <property type="match status" value="1"/>
</dbReference>
<dbReference type="InParanoid" id="A0A1Y2GJG4"/>
<dbReference type="InterPro" id="IPR006073">
    <property type="entry name" value="GTP-bd"/>
</dbReference>
<sequence length="228" mass="25879">IILVMGMTGAGKSYLIRDISGQDVEVGDDLESCTQNIEPITCEIDGELVTILDTPGFDDTKRSDTQVLTDVAEYLAVLYSGDYKVSGIIYLHNIAETRLRGSNVKNLEMFDRLCGKDAYGNVVMLTRGWGLQTTPSALKRELQLKDKHWRDYLVEGCKLDRYQDRDDLIRIFKAMLCNRPVALKIQQEMVVERKGLLETAAGQHINQELIIQKKAFDEELASIIRRYD</sequence>
<keyword evidence="3" id="KW-1185">Reference proteome</keyword>
<gene>
    <name evidence="2" type="ORF">BCR41DRAFT_291931</name>
</gene>
<feature type="domain" description="G" evidence="1">
    <location>
        <begin position="2"/>
        <end position="62"/>
    </location>
</feature>
<evidence type="ECO:0000313" key="3">
    <source>
        <dbReference type="Proteomes" id="UP000193648"/>
    </source>
</evidence>
<dbReference type="Proteomes" id="UP000193648">
    <property type="component" value="Unassembled WGS sequence"/>
</dbReference>
<organism evidence="2 3">
    <name type="scientific">Lobosporangium transversale</name>
    <dbReference type="NCBI Taxonomy" id="64571"/>
    <lineage>
        <taxon>Eukaryota</taxon>
        <taxon>Fungi</taxon>
        <taxon>Fungi incertae sedis</taxon>
        <taxon>Mucoromycota</taxon>
        <taxon>Mortierellomycotina</taxon>
        <taxon>Mortierellomycetes</taxon>
        <taxon>Mortierellales</taxon>
        <taxon>Mortierellaceae</taxon>
        <taxon>Lobosporangium</taxon>
    </lineage>
</organism>
<dbReference type="AlphaFoldDB" id="A0A1Y2GJG4"/>
<dbReference type="STRING" id="64571.A0A1Y2GJG4"/>
<dbReference type="InterPro" id="IPR027417">
    <property type="entry name" value="P-loop_NTPase"/>
</dbReference>
<dbReference type="GeneID" id="33562205"/>
<feature type="non-terminal residue" evidence="2">
    <location>
        <position position="1"/>
    </location>
</feature>
<accession>A0A1Y2GJG4</accession>
<evidence type="ECO:0000259" key="1">
    <source>
        <dbReference type="Pfam" id="PF01926"/>
    </source>
</evidence>
<feature type="non-terminal residue" evidence="2">
    <location>
        <position position="228"/>
    </location>
</feature>
<dbReference type="RefSeq" id="XP_021880217.1">
    <property type="nucleotide sequence ID" value="XM_022020361.1"/>
</dbReference>
<proteinExistence type="predicted"/>
<dbReference type="GO" id="GO:0016787">
    <property type="term" value="F:hydrolase activity"/>
    <property type="evidence" value="ECO:0007669"/>
    <property type="project" value="UniProtKB-KW"/>
</dbReference>
<dbReference type="Pfam" id="PF01926">
    <property type="entry name" value="MMR_HSR1"/>
    <property type="match status" value="1"/>
</dbReference>
<evidence type="ECO:0000313" key="2">
    <source>
        <dbReference type="EMBL" id="ORZ12598.1"/>
    </source>
</evidence>